<comment type="caution">
    <text evidence="2">The sequence shown here is derived from an EMBL/GenBank/DDBJ whole genome shotgun (WGS) entry which is preliminary data.</text>
</comment>
<reference evidence="2 3" key="1">
    <citation type="submission" date="2017-03" db="EMBL/GenBank/DDBJ databases">
        <title>Genomes of endolithic fungi from Antarctica.</title>
        <authorList>
            <person name="Coleine C."/>
            <person name="Masonjones S."/>
            <person name="Stajich J.E."/>
        </authorList>
    </citation>
    <scope>NUCLEOTIDE SEQUENCE [LARGE SCALE GENOMIC DNA]</scope>
    <source>
        <strain evidence="2 3">CCFEE 5311</strain>
    </source>
</reference>
<dbReference type="AlphaFoldDB" id="A0A4U0VCB7"/>
<gene>
    <name evidence="2" type="ORF">B0A54_02430</name>
</gene>
<feature type="region of interest" description="Disordered" evidence="1">
    <location>
        <begin position="97"/>
        <end position="125"/>
    </location>
</feature>
<accession>A0A4U0VCB7</accession>
<dbReference type="Proteomes" id="UP000310066">
    <property type="component" value="Unassembled WGS sequence"/>
</dbReference>
<organism evidence="2 3">
    <name type="scientific">Friedmanniomyces endolithicus</name>
    <dbReference type="NCBI Taxonomy" id="329885"/>
    <lineage>
        <taxon>Eukaryota</taxon>
        <taxon>Fungi</taxon>
        <taxon>Dikarya</taxon>
        <taxon>Ascomycota</taxon>
        <taxon>Pezizomycotina</taxon>
        <taxon>Dothideomycetes</taxon>
        <taxon>Dothideomycetidae</taxon>
        <taxon>Mycosphaerellales</taxon>
        <taxon>Teratosphaeriaceae</taxon>
        <taxon>Friedmanniomyces</taxon>
    </lineage>
</organism>
<evidence type="ECO:0000313" key="2">
    <source>
        <dbReference type="EMBL" id="TKA46598.1"/>
    </source>
</evidence>
<protein>
    <submittedName>
        <fullName evidence="2">Uncharacterized protein</fullName>
    </submittedName>
</protein>
<proteinExistence type="predicted"/>
<evidence type="ECO:0000313" key="3">
    <source>
        <dbReference type="Proteomes" id="UP000310066"/>
    </source>
</evidence>
<feature type="compositionally biased region" description="Low complexity" evidence="1">
    <location>
        <begin position="97"/>
        <end position="106"/>
    </location>
</feature>
<name>A0A4U0VCB7_9PEZI</name>
<dbReference type="EMBL" id="NAJP01000008">
    <property type="protein sequence ID" value="TKA46598.1"/>
    <property type="molecule type" value="Genomic_DNA"/>
</dbReference>
<evidence type="ECO:0000256" key="1">
    <source>
        <dbReference type="SAM" id="MobiDB-lite"/>
    </source>
</evidence>
<sequence>MQHLCSPLLEGAIPIAIGVTSHALQFLGSNLVWIILIPLTSPLYRQSGSAARAARTRSRDQRRARLRSDINYYTEPHPDHATMQILTTLTTLAASYSTSNLTSPSPTSTPPPPHDGGGTPQPFPLNTTIYYSTTANSTNSTTCPQNLGNSTIYAEVCTPILWPAIAVAAVPDNECTITVYEGTSTCEGKARKEIFVVPAGQGCVGMEVEGGGVASGCALLAGEDLGETEIRNERADGDEEDRCHGSSEIEIQMAMQSRVEIWEDQDTD</sequence>